<dbReference type="InterPro" id="IPR016166">
    <property type="entry name" value="FAD-bd_PCMH"/>
</dbReference>
<dbReference type="SUPFAM" id="SSF56176">
    <property type="entry name" value="FAD-binding/transporter-associated domain-like"/>
    <property type="match status" value="1"/>
</dbReference>
<evidence type="ECO:0000313" key="6">
    <source>
        <dbReference type="EMBL" id="OJJ37802.1"/>
    </source>
</evidence>
<dbReference type="GeneID" id="63747777"/>
<dbReference type="PROSITE" id="PS51387">
    <property type="entry name" value="FAD_PCMH"/>
    <property type="match status" value="1"/>
</dbReference>
<dbReference type="OrthoDB" id="2151789at2759"/>
<name>A0A1L9RSB0_ASPWE</name>
<dbReference type="RefSeq" id="XP_040691478.1">
    <property type="nucleotide sequence ID" value="XM_040831929.1"/>
</dbReference>
<dbReference type="PANTHER" id="PTHR42973">
    <property type="entry name" value="BINDING OXIDOREDUCTASE, PUTATIVE (AFU_ORTHOLOGUE AFUA_1G17690)-RELATED"/>
    <property type="match status" value="1"/>
</dbReference>
<evidence type="ECO:0000259" key="5">
    <source>
        <dbReference type="PROSITE" id="PS51387"/>
    </source>
</evidence>
<sequence length="498" mass="54065">MRVTDGLVYLFAVANIAAYGSATEHLNQTVSANCQQACIQLSTAFGSAFHYSNDNFTIWDAKQQEVHPACRVEPSNARDVSKILNILVDRWCHFSIKGGGHSRNPGDSNSSGGVTVDLDRMRGVEVLGDGKARVGGGANTLQVYSALESHNLSFVGGRVGTVGIGGFTLGGGTSPLSNKYGWALDNVFEYEVVLANGTITTASETHNPDLYFALRGGGNNFGIVTAFTVRTFPQGPVFTSMTSYSSNQSEQVLDRVYDLYTDPVLSGDVNMGYDLYYTYTSESDAFALSGTQRYADPVQQPPVFHDIDQIPTVSRETTIGSLSSLVNDSSPMGTARHLFATLSVSPSRSLLSQGLHIFEQEVEAIKTVSGLVPNFICYPLQQNAIQAMKQRGGNALGIDRDEPLFIILISTAWSHSHDDAPVETMTANTIRRVQAVAEELGVANRYRYINYAAAAQADSIFQGYGKENEQRLKEIQRALDPRGIFTSKGLWSGFVKLL</sequence>
<dbReference type="Proteomes" id="UP000184383">
    <property type="component" value="Unassembled WGS sequence"/>
</dbReference>
<organism evidence="6 7">
    <name type="scientific">Aspergillus wentii DTO 134E9</name>
    <dbReference type="NCBI Taxonomy" id="1073089"/>
    <lineage>
        <taxon>Eukaryota</taxon>
        <taxon>Fungi</taxon>
        <taxon>Dikarya</taxon>
        <taxon>Ascomycota</taxon>
        <taxon>Pezizomycotina</taxon>
        <taxon>Eurotiomycetes</taxon>
        <taxon>Eurotiomycetidae</taxon>
        <taxon>Eurotiales</taxon>
        <taxon>Aspergillaceae</taxon>
        <taxon>Aspergillus</taxon>
        <taxon>Aspergillus subgen. Cremei</taxon>
    </lineage>
</organism>
<dbReference type="InterPro" id="IPR050416">
    <property type="entry name" value="FAD-linked_Oxidoreductase"/>
</dbReference>
<evidence type="ECO:0000256" key="4">
    <source>
        <dbReference type="ARBA" id="ARBA00023002"/>
    </source>
</evidence>
<dbReference type="STRING" id="1073089.A0A1L9RSB0"/>
<dbReference type="GO" id="GO:0016491">
    <property type="term" value="F:oxidoreductase activity"/>
    <property type="evidence" value="ECO:0007669"/>
    <property type="project" value="UniProtKB-KW"/>
</dbReference>
<dbReference type="InterPro" id="IPR016169">
    <property type="entry name" value="FAD-bd_PCMH_sub2"/>
</dbReference>
<accession>A0A1L9RSB0</accession>
<dbReference type="Gene3D" id="3.40.462.20">
    <property type="match status" value="1"/>
</dbReference>
<dbReference type="AlphaFoldDB" id="A0A1L9RSB0"/>
<dbReference type="InterPro" id="IPR006094">
    <property type="entry name" value="Oxid_FAD_bind_N"/>
</dbReference>
<keyword evidence="7" id="KW-1185">Reference proteome</keyword>
<protein>
    <recommendedName>
        <fullName evidence="5">FAD-binding PCMH-type domain-containing protein</fullName>
    </recommendedName>
</protein>
<evidence type="ECO:0000256" key="2">
    <source>
        <dbReference type="ARBA" id="ARBA00022630"/>
    </source>
</evidence>
<comment type="similarity">
    <text evidence="1">Belongs to the oxygen-dependent FAD-linked oxidoreductase family.</text>
</comment>
<feature type="domain" description="FAD-binding PCMH-type" evidence="5">
    <location>
        <begin position="64"/>
        <end position="234"/>
    </location>
</feature>
<keyword evidence="2" id="KW-0285">Flavoprotein</keyword>
<evidence type="ECO:0000313" key="7">
    <source>
        <dbReference type="Proteomes" id="UP000184383"/>
    </source>
</evidence>
<gene>
    <name evidence="6" type="ORF">ASPWEDRAFT_182630</name>
</gene>
<keyword evidence="4" id="KW-0560">Oxidoreductase</keyword>
<dbReference type="Gene3D" id="3.30.465.10">
    <property type="match status" value="2"/>
</dbReference>
<proteinExistence type="inferred from homology"/>
<dbReference type="GO" id="GO:0071949">
    <property type="term" value="F:FAD binding"/>
    <property type="evidence" value="ECO:0007669"/>
    <property type="project" value="InterPro"/>
</dbReference>
<dbReference type="InterPro" id="IPR036318">
    <property type="entry name" value="FAD-bd_PCMH-like_sf"/>
</dbReference>
<evidence type="ECO:0000256" key="3">
    <source>
        <dbReference type="ARBA" id="ARBA00022827"/>
    </source>
</evidence>
<reference evidence="7" key="1">
    <citation type="journal article" date="2017" name="Genome Biol.">
        <title>Comparative genomics reveals high biological diversity and specific adaptations in the industrially and medically important fungal genus Aspergillus.</title>
        <authorList>
            <person name="de Vries R.P."/>
            <person name="Riley R."/>
            <person name="Wiebenga A."/>
            <person name="Aguilar-Osorio G."/>
            <person name="Amillis S."/>
            <person name="Uchima C.A."/>
            <person name="Anderluh G."/>
            <person name="Asadollahi M."/>
            <person name="Askin M."/>
            <person name="Barry K."/>
            <person name="Battaglia E."/>
            <person name="Bayram O."/>
            <person name="Benocci T."/>
            <person name="Braus-Stromeyer S.A."/>
            <person name="Caldana C."/>
            <person name="Canovas D."/>
            <person name="Cerqueira G.C."/>
            <person name="Chen F."/>
            <person name="Chen W."/>
            <person name="Choi C."/>
            <person name="Clum A."/>
            <person name="Dos Santos R.A."/>
            <person name="Damasio A.R."/>
            <person name="Diallinas G."/>
            <person name="Emri T."/>
            <person name="Fekete E."/>
            <person name="Flipphi M."/>
            <person name="Freyberg S."/>
            <person name="Gallo A."/>
            <person name="Gournas C."/>
            <person name="Habgood R."/>
            <person name="Hainaut M."/>
            <person name="Harispe M.L."/>
            <person name="Henrissat B."/>
            <person name="Hilden K.S."/>
            <person name="Hope R."/>
            <person name="Hossain A."/>
            <person name="Karabika E."/>
            <person name="Karaffa L."/>
            <person name="Karanyi Z."/>
            <person name="Krasevec N."/>
            <person name="Kuo A."/>
            <person name="Kusch H."/>
            <person name="LaButti K."/>
            <person name="Lagendijk E.L."/>
            <person name="Lapidus A."/>
            <person name="Levasseur A."/>
            <person name="Lindquist E."/>
            <person name="Lipzen A."/>
            <person name="Logrieco A.F."/>
            <person name="MacCabe A."/>
            <person name="Maekelae M.R."/>
            <person name="Malavazi I."/>
            <person name="Melin P."/>
            <person name="Meyer V."/>
            <person name="Mielnichuk N."/>
            <person name="Miskei M."/>
            <person name="Molnar A.P."/>
            <person name="Mule G."/>
            <person name="Ngan C.Y."/>
            <person name="Orejas M."/>
            <person name="Orosz E."/>
            <person name="Ouedraogo J.P."/>
            <person name="Overkamp K.M."/>
            <person name="Park H.-S."/>
            <person name="Perrone G."/>
            <person name="Piumi F."/>
            <person name="Punt P.J."/>
            <person name="Ram A.F."/>
            <person name="Ramon A."/>
            <person name="Rauscher S."/>
            <person name="Record E."/>
            <person name="Riano-Pachon D.M."/>
            <person name="Robert V."/>
            <person name="Roehrig J."/>
            <person name="Ruller R."/>
            <person name="Salamov A."/>
            <person name="Salih N.S."/>
            <person name="Samson R.A."/>
            <person name="Sandor E."/>
            <person name="Sanguinetti M."/>
            <person name="Schuetze T."/>
            <person name="Sepcic K."/>
            <person name="Shelest E."/>
            <person name="Sherlock G."/>
            <person name="Sophianopoulou V."/>
            <person name="Squina F.M."/>
            <person name="Sun H."/>
            <person name="Susca A."/>
            <person name="Todd R.B."/>
            <person name="Tsang A."/>
            <person name="Unkles S.E."/>
            <person name="van de Wiele N."/>
            <person name="van Rossen-Uffink D."/>
            <person name="Oliveira J.V."/>
            <person name="Vesth T.C."/>
            <person name="Visser J."/>
            <person name="Yu J.-H."/>
            <person name="Zhou M."/>
            <person name="Andersen M.R."/>
            <person name="Archer D.B."/>
            <person name="Baker S.E."/>
            <person name="Benoit I."/>
            <person name="Brakhage A.A."/>
            <person name="Braus G.H."/>
            <person name="Fischer R."/>
            <person name="Frisvad J.C."/>
            <person name="Goldman G.H."/>
            <person name="Houbraken J."/>
            <person name="Oakley B."/>
            <person name="Pocsi I."/>
            <person name="Scazzocchio C."/>
            <person name="Seiboth B."/>
            <person name="vanKuyk P.A."/>
            <person name="Wortman J."/>
            <person name="Dyer P.S."/>
            <person name="Grigoriev I.V."/>
        </authorList>
    </citation>
    <scope>NUCLEOTIDE SEQUENCE [LARGE SCALE GENOMIC DNA]</scope>
    <source>
        <strain evidence="7">DTO 134E9</strain>
    </source>
</reference>
<dbReference type="PANTHER" id="PTHR42973:SF13">
    <property type="entry name" value="FAD-BINDING PCMH-TYPE DOMAIN-CONTAINING PROTEIN"/>
    <property type="match status" value="1"/>
</dbReference>
<dbReference type="VEuPathDB" id="FungiDB:ASPWEDRAFT_182630"/>
<keyword evidence="3" id="KW-0274">FAD</keyword>
<evidence type="ECO:0000256" key="1">
    <source>
        <dbReference type="ARBA" id="ARBA00005466"/>
    </source>
</evidence>
<dbReference type="EMBL" id="KV878211">
    <property type="protein sequence ID" value="OJJ37802.1"/>
    <property type="molecule type" value="Genomic_DNA"/>
</dbReference>
<dbReference type="Pfam" id="PF01565">
    <property type="entry name" value="FAD_binding_4"/>
    <property type="match status" value="1"/>
</dbReference>